<feature type="transmembrane region" description="Helical" evidence="1">
    <location>
        <begin position="34"/>
        <end position="52"/>
    </location>
</feature>
<feature type="transmembrane region" description="Helical" evidence="1">
    <location>
        <begin position="101"/>
        <end position="128"/>
    </location>
</feature>
<dbReference type="GO" id="GO:0016779">
    <property type="term" value="F:nucleotidyltransferase activity"/>
    <property type="evidence" value="ECO:0007669"/>
    <property type="project" value="UniProtKB-KW"/>
</dbReference>
<gene>
    <name evidence="2" type="ORF">PYTT_0278</name>
</gene>
<dbReference type="Pfam" id="PF01148">
    <property type="entry name" value="CTP_transf_1"/>
    <property type="match status" value="1"/>
</dbReference>
<feature type="transmembrane region" description="Helical" evidence="1">
    <location>
        <begin position="64"/>
        <end position="81"/>
    </location>
</feature>
<keyword evidence="1" id="KW-1133">Transmembrane helix</keyword>
<feature type="transmembrane region" description="Helical" evidence="1">
    <location>
        <begin position="293"/>
        <end position="316"/>
    </location>
</feature>
<evidence type="ECO:0000313" key="3">
    <source>
        <dbReference type="Proteomes" id="UP000176204"/>
    </source>
</evidence>
<dbReference type="AlphaFoldDB" id="A0A1C7PEN0"/>
<reference evidence="3" key="1">
    <citation type="submission" date="2016-09" db="EMBL/GenBank/DDBJ databases">
        <authorList>
            <person name="Koehorst J."/>
        </authorList>
    </citation>
    <scope>NUCLEOTIDE SEQUENCE [LARGE SCALE GENOMIC DNA]</scope>
</reference>
<dbReference type="OrthoDB" id="9799199at2"/>
<protein>
    <submittedName>
        <fullName evidence="2">Cytidylyltransferase family</fullName>
    </submittedName>
</protein>
<dbReference type="RefSeq" id="WP_067772645.1">
    <property type="nucleotide sequence ID" value="NZ_JACVVN010000002.1"/>
</dbReference>
<dbReference type="KEGG" id="agl:PYTT_0278"/>
<keyword evidence="1" id="KW-0812">Transmembrane</keyword>
<evidence type="ECO:0000256" key="1">
    <source>
        <dbReference type="SAM" id="Phobius"/>
    </source>
</evidence>
<keyword evidence="2" id="KW-0808">Transferase</keyword>
<proteinExistence type="predicted"/>
<dbReference type="Proteomes" id="UP000176204">
    <property type="component" value="Chromosome I"/>
</dbReference>
<feature type="transmembrane region" description="Helical" evidence="1">
    <location>
        <begin position="140"/>
        <end position="164"/>
    </location>
</feature>
<dbReference type="STRING" id="1679444.PYTT_0278"/>
<feature type="transmembrane region" description="Helical" evidence="1">
    <location>
        <begin position="176"/>
        <end position="201"/>
    </location>
</feature>
<feature type="transmembrane region" description="Helical" evidence="1">
    <location>
        <begin position="251"/>
        <end position="273"/>
    </location>
</feature>
<keyword evidence="1" id="KW-0472">Membrane</keyword>
<sequence length="325" mass="34958">MTASSKLVLSSFPGTFLLFALLAVVWWVDAAWGYAGLVCGLCNMGTLDWHRLLREKDGYTQGKLALCAGLAYPWLLAAIAVEARDRVLVLSNGWSAHLGDLYAVAAAGVFACFYLVMLMVLALTWEAFRADGFERAVRNIGLTVLSFVFPCWMLAFALFCLVGMDAAGGTLPREAFSILVWLMVVTKLADLFAHGCGVLFGGRLFESARMAPVQHPATTWEGFMGAMILTADAGFILAYCLRFPILHKPFFLIAVLLAIVLLAYFGNFASSLVRRSFGREDAPDAFGRWGSGIALTGSLAFTVGVAVVGGLLLLGLSNVFPAVAD</sequence>
<evidence type="ECO:0000313" key="2">
    <source>
        <dbReference type="EMBL" id="SEH72855.1"/>
    </source>
</evidence>
<feature type="transmembrane region" description="Helical" evidence="1">
    <location>
        <begin position="222"/>
        <end position="245"/>
    </location>
</feature>
<organism evidence="2 3">
    <name type="scientific">Akkermansia glycaniphila</name>
    <dbReference type="NCBI Taxonomy" id="1679444"/>
    <lineage>
        <taxon>Bacteria</taxon>
        <taxon>Pseudomonadati</taxon>
        <taxon>Verrucomicrobiota</taxon>
        <taxon>Verrucomicrobiia</taxon>
        <taxon>Verrucomicrobiales</taxon>
        <taxon>Akkermansiaceae</taxon>
        <taxon>Akkermansia</taxon>
    </lineage>
</organism>
<dbReference type="PANTHER" id="PTHR43535">
    <property type="entry name" value="PHOSPHATIDATE CYTIDYLYLTRANSFERASE"/>
    <property type="match status" value="1"/>
</dbReference>
<feature type="transmembrane region" description="Helical" evidence="1">
    <location>
        <begin position="7"/>
        <end position="28"/>
    </location>
</feature>
<keyword evidence="3" id="KW-1185">Reference proteome</keyword>
<dbReference type="GO" id="GO:0009273">
    <property type="term" value="P:peptidoglycan-based cell wall biogenesis"/>
    <property type="evidence" value="ECO:0007669"/>
    <property type="project" value="TreeGrafter"/>
</dbReference>
<name>A0A1C7PEN0_9BACT</name>
<dbReference type="PATRIC" id="fig|1679444.3.peg.456"/>
<dbReference type="GO" id="GO:0005886">
    <property type="term" value="C:plasma membrane"/>
    <property type="evidence" value="ECO:0007669"/>
    <property type="project" value="TreeGrafter"/>
</dbReference>
<keyword evidence="2" id="KW-0548">Nucleotidyltransferase</keyword>
<dbReference type="PANTHER" id="PTHR43535:SF1">
    <property type="entry name" value="PHOSPHATIDATE CYTIDYLYLTRANSFERASE"/>
    <property type="match status" value="1"/>
</dbReference>
<dbReference type="EMBL" id="LT629973">
    <property type="protein sequence ID" value="SEH72855.1"/>
    <property type="molecule type" value="Genomic_DNA"/>
</dbReference>
<accession>A0A1C7PEN0</accession>